<evidence type="ECO:0000313" key="1">
    <source>
        <dbReference type="EMBL" id="KAJ1680131.1"/>
    </source>
</evidence>
<comment type="caution">
    <text evidence="1">The sequence shown here is derived from an EMBL/GenBank/DDBJ whole genome shotgun (WGS) entry which is preliminary data.</text>
</comment>
<gene>
    <name evidence="1" type="primary">CKB2_1</name>
    <name evidence="1" type="ORF">EV182_000609</name>
</gene>
<keyword evidence="2" id="KW-1185">Reference proteome</keyword>
<name>A0ACC1HWT8_9FUNG</name>
<feature type="non-terminal residue" evidence="1">
    <location>
        <position position="1"/>
    </location>
</feature>
<reference evidence="1" key="1">
    <citation type="submission" date="2022-06" db="EMBL/GenBank/DDBJ databases">
        <title>Phylogenomic reconstructions and comparative analyses of Kickxellomycotina fungi.</title>
        <authorList>
            <person name="Reynolds N.K."/>
            <person name="Stajich J.E."/>
            <person name="Barry K."/>
            <person name="Grigoriev I.V."/>
            <person name="Crous P."/>
            <person name="Smith M.E."/>
        </authorList>
    </citation>
    <scope>NUCLEOTIDE SEQUENCE</scope>
    <source>
        <strain evidence="1">RSA 2271</strain>
    </source>
</reference>
<proteinExistence type="predicted"/>
<dbReference type="Proteomes" id="UP001145114">
    <property type="component" value="Unassembled WGS sequence"/>
</dbReference>
<evidence type="ECO:0000313" key="2">
    <source>
        <dbReference type="Proteomes" id="UP001145114"/>
    </source>
</evidence>
<protein>
    <submittedName>
        <fullName evidence="1">Casein kinase 2 regulatory subunit</fullName>
    </submittedName>
</protein>
<dbReference type="EMBL" id="JAMZIH010000036">
    <property type="protein sequence ID" value="KAJ1680131.1"/>
    <property type="molecule type" value="Genomic_DNA"/>
</dbReference>
<organism evidence="1 2">
    <name type="scientific">Spiromyces aspiralis</name>
    <dbReference type="NCBI Taxonomy" id="68401"/>
    <lineage>
        <taxon>Eukaryota</taxon>
        <taxon>Fungi</taxon>
        <taxon>Fungi incertae sedis</taxon>
        <taxon>Zoopagomycota</taxon>
        <taxon>Kickxellomycotina</taxon>
        <taxon>Kickxellomycetes</taxon>
        <taxon>Kickxellales</taxon>
        <taxon>Kickxellaceae</taxon>
        <taxon>Spiromyces</taxon>
    </lineage>
</organism>
<sequence>HDLESSGSDSDYAKYWVEMFLSIKGHEIFCEVDEDYIQDRFNLTGLDTEVEHYIKALRRITDREGKYGHVNAHNRDKNK</sequence>
<accession>A0ACC1HWT8</accession>